<keyword evidence="1" id="KW-1133">Transmembrane helix</keyword>
<evidence type="ECO:0000313" key="2">
    <source>
        <dbReference type="EMBL" id="UQC86592.1"/>
    </source>
</evidence>
<keyword evidence="1" id="KW-0812">Transmembrane</keyword>
<evidence type="ECO:0000313" key="3">
    <source>
        <dbReference type="Proteomes" id="UP000830671"/>
    </source>
</evidence>
<protein>
    <submittedName>
        <fullName evidence="2">Uncharacterized protein</fullName>
    </submittedName>
</protein>
<dbReference type="RefSeq" id="XP_049148203.1">
    <property type="nucleotide sequence ID" value="XM_049291058.1"/>
</dbReference>
<feature type="transmembrane region" description="Helical" evidence="1">
    <location>
        <begin position="68"/>
        <end position="87"/>
    </location>
</feature>
<accession>A0A9Q8SZX7</accession>
<evidence type="ECO:0000256" key="1">
    <source>
        <dbReference type="SAM" id="Phobius"/>
    </source>
</evidence>
<dbReference type="KEGG" id="clup:CLUP02_12094"/>
<keyword evidence="3" id="KW-1185">Reference proteome</keyword>
<gene>
    <name evidence="2" type="ORF">CLUP02_12094</name>
</gene>
<sequence length="215" mass="24329">MASDDRPIMQICTHTFVAWAHTICQLGRTLKECLQFVHTPRVAQWKTDELAQVPSKITVLVMGISTEAVIAIVALFIALPPIIFKVLQWMHREQRRSELPAPVVSALAQYQTPWIPDSDASHELFALTPLEFDRSTTNASESFSRTRVMMEYTRVTARSPSARYLRIPTLGKWKQPFGAAPHLDGTVGRNIRTKAKTSIARYDHRNTAFQAFGYC</sequence>
<reference evidence="2" key="1">
    <citation type="journal article" date="2021" name="Mol. Plant Microbe Interact.">
        <title>Complete Genome Sequence of the Plant-Pathogenic Fungus Colletotrichum lupini.</title>
        <authorList>
            <person name="Baroncelli R."/>
            <person name="Pensec F."/>
            <person name="Da Lio D."/>
            <person name="Boufleur T."/>
            <person name="Vicente I."/>
            <person name="Sarrocco S."/>
            <person name="Picot A."/>
            <person name="Baraldi E."/>
            <person name="Sukno S."/>
            <person name="Thon M."/>
            <person name="Le Floch G."/>
        </authorList>
    </citation>
    <scope>NUCLEOTIDE SEQUENCE</scope>
    <source>
        <strain evidence="2">IMI 504893</strain>
    </source>
</reference>
<dbReference type="AlphaFoldDB" id="A0A9Q8SZX7"/>
<proteinExistence type="predicted"/>
<dbReference type="GeneID" id="73346068"/>
<name>A0A9Q8SZX7_9PEZI</name>
<organism evidence="2 3">
    <name type="scientific">Colletotrichum lupini</name>
    <dbReference type="NCBI Taxonomy" id="145971"/>
    <lineage>
        <taxon>Eukaryota</taxon>
        <taxon>Fungi</taxon>
        <taxon>Dikarya</taxon>
        <taxon>Ascomycota</taxon>
        <taxon>Pezizomycotina</taxon>
        <taxon>Sordariomycetes</taxon>
        <taxon>Hypocreomycetidae</taxon>
        <taxon>Glomerellales</taxon>
        <taxon>Glomerellaceae</taxon>
        <taxon>Colletotrichum</taxon>
        <taxon>Colletotrichum acutatum species complex</taxon>
    </lineage>
</organism>
<dbReference type="EMBL" id="CP019478">
    <property type="protein sequence ID" value="UQC86592.1"/>
    <property type="molecule type" value="Genomic_DNA"/>
</dbReference>
<dbReference type="Proteomes" id="UP000830671">
    <property type="component" value="Chromosome 6"/>
</dbReference>
<keyword evidence="1" id="KW-0472">Membrane</keyword>